<name>A0AC60VXC2_9ARCH</name>
<evidence type="ECO:0000313" key="1">
    <source>
        <dbReference type="EMBL" id="MBA4452158.1"/>
    </source>
</evidence>
<dbReference type="Proteomes" id="UP000559653">
    <property type="component" value="Unassembled WGS sequence"/>
</dbReference>
<comment type="caution">
    <text evidence="1">The sequence shown here is derived from an EMBL/GenBank/DDBJ whole genome shotgun (WGS) entry which is preliminary data.</text>
</comment>
<evidence type="ECO:0000313" key="2">
    <source>
        <dbReference type="Proteomes" id="UP000559653"/>
    </source>
</evidence>
<dbReference type="EMBL" id="JACEMZ010000011">
    <property type="protein sequence ID" value="MBA4452158.1"/>
    <property type="molecule type" value="Genomic_DNA"/>
</dbReference>
<organism evidence="1 2">
    <name type="scientific">Candidatus Nitrosomaritimum aestuariumsis</name>
    <dbReference type="NCBI Taxonomy" id="3342354"/>
    <lineage>
        <taxon>Archaea</taxon>
        <taxon>Nitrososphaerota</taxon>
        <taxon>Nitrososphaeria</taxon>
        <taxon>Nitrosopumilales</taxon>
        <taxon>Nitrosopumilaceae</taxon>
        <taxon>Candidatus Nitrosomaritimum</taxon>
    </lineage>
</organism>
<gene>
    <name evidence="1" type="ORF">H2B03_03140</name>
</gene>
<reference evidence="1 2" key="1">
    <citation type="journal article" date="2020" name="Appl. Environ. Microbiol.">
        <title>Genomic Characteristics of a Novel Species of Ammonia-Oxidizing Archaea from the Jiulong River Estuary.</title>
        <authorList>
            <person name="Zou D."/>
            <person name="Wan R."/>
            <person name="Han L."/>
            <person name="Xu M.N."/>
            <person name="Liu Y."/>
            <person name="Liu H."/>
            <person name="Kao S.J."/>
            <person name="Li M."/>
        </authorList>
    </citation>
    <scope>NUCLEOTIDE SEQUENCE [LARGE SCALE GENOMIC DNA]</scope>
    <source>
        <strain evidence="1">W1bin1</strain>
    </source>
</reference>
<sequence>MPEVTAEDAERVELLRIVSSSKIGLKILSKEQLQRLSRLVESKDYSHDVEALISKIDLLKKINNRLYDLEEGRIIL</sequence>
<protein>
    <submittedName>
        <fullName evidence="1">Uncharacterized protein</fullName>
    </submittedName>
</protein>
<proteinExistence type="predicted"/>
<accession>A0AC60VXC2</accession>